<dbReference type="VEuPathDB" id="TriTrypDB:TRSC58_02832"/>
<keyword evidence="2 6" id="KW-0808">Transferase</keyword>
<dbReference type="InterPro" id="IPR001214">
    <property type="entry name" value="SET_dom"/>
</dbReference>
<feature type="domain" description="Post-SET" evidence="5">
    <location>
        <begin position="615"/>
        <end position="631"/>
    </location>
</feature>
<evidence type="ECO:0000313" key="7">
    <source>
        <dbReference type="Proteomes" id="UP000283634"/>
    </source>
</evidence>
<organism evidence="6 7">
    <name type="scientific">Trypanosoma rangeli</name>
    <dbReference type="NCBI Taxonomy" id="5698"/>
    <lineage>
        <taxon>Eukaryota</taxon>
        <taxon>Discoba</taxon>
        <taxon>Euglenozoa</taxon>
        <taxon>Kinetoplastea</taxon>
        <taxon>Metakinetoplastina</taxon>
        <taxon>Trypanosomatida</taxon>
        <taxon>Trypanosomatidae</taxon>
        <taxon>Trypanosoma</taxon>
        <taxon>Herpetosoma</taxon>
    </lineage>
</organism>
<evidence type="ECO:0000259" key="5">
    <source>
        <dbReference type="PROSITE" id="PS50868"/>
    </source>
</evidence>
<keyword evidence="1 6" id="KW-0489">Methyltransferase</keyword>
<dbReference type="PANTHER" id="PTHR12350:SF21">
    <property type="entry name" value="SET DOMAIN-CONTAINING PROTEIN"/>
    <property type="match status" value="1"/>
</dbReference>
<keyword evidence="7" id="KW-1185">Reference proteome</keyword>
<dbReference type="InterPro" id="IPR003616">
    <property type="entry name" value="Post-SET_dom"/>
</dbReference>
<dbReference type="SMART" id="SM00508">
    <property type="entry name" value="PostSET"/>
    <property type="match status" value="3"/>
</dbReference>
<evidence type="ECO:0000313" key="6">
    <source>
        <dbReference type="EMBL" id="RNF11482.1"/>
    </source>
</evidence>
<dbReference type="EC" id="2.1.1.-" evidence="6"/>
<dbReference type="SUPFAM" id="SSF82199">
    <property type="entry name" value="SET domain"/>
    <property type="match status" value="3"/>
</dbReference>
<dbReference type="AlphaFoldDB" id="A0A3R7MUI7"/>
<dbReference type="PROSITE" id="PS50280">
    <property type="entry name" value="SET"/>
    <property type="match status" value="1"/>
</dbReference>
<name>A0A3R7MUI7_TRYRA</name>
<comment type="caution">
    <text evidence="6">The sequence shown here is derived from an EMBL/GenBank/DDBJ whole genome shotgun (WGS) entry which is preliminary data.</text>
</comment>
<dbReference type="OrthoDB" id="5984008at2759"/>
<keyword evidence="3" id="KW-0949">S-adenosyl-L-methionine</keyword>
<proteinExistence type="predicted"/>
<accession>A0A3R7MUI7</accession>
<protein>
    <submittedName>
        <fullName evidence="6">Methyltransferase</fullName>
        <ecNumber evidence="6">2.1.1.-</ecNumber>
    </submittedName>
</protein>
<dbReference type="InterPro" id="IPR053201">
    <property type="entry name" value="Flavunoidine_N-MTase"/>
</dbReference>
<evidence type="ECO:0000256" key="1">
    <source>
        <dbReference type="ARBA" id="ARBA00022603"/>
    </source>
</evidence>
<sequence length="661" mass="73399">MGKQIECLALRNISKGELVSFNYLTTEWDMQTPFTCLCGAPQCYREIRGFKHLEDEARQRLWGMATPAIRSLVTMTRGADAWTQLASTRFFVSNTGVVHVAEDMKEGTVLMNISCIEVVRGCVSLDGLRLRHHCSPTAAVIENRVVLISAVSAGDEINVDLNCLSYLLPEAFECSCSQFNSPHLIRGFKCLTEEKKPACMVFAEPSVRAAALKDGYSMKCECRLIKICEGGTGFEARATMNISAGTRFMTVQGLCLPFGTAGTVQLAEGRHLLLCGGAQFLSHSCDPNIRIRVDAVNNKIECEALRDIAMEECVALNYAAVEWELYAPFRCLCHSPNCLHDIRGFKYLSSAQRLTLQGQLTPAVRQLASSHAVVKLPPNVRANTAGMLQVTRTVNRGTVLLEGIEIDIQPTQVSLGGDAYVIRHKEDATTVFVEGRFITTRTMEEGDVLTVDMNLFIYDMVSLFPRAFVEGCRGFRHLSDATKQCKLYLCEPPVRAQAMQDGWIVRSSSPLIEVRRNGEMGQTAYAARNIAAGEFLFHCAGLVVPFPTMYTVCVGEDKHLLFGDAAECIAHHCDSNLQVVVHEESETFDFVAIRDITMGEMLNFNYCTTEWIMNTSFVCLCGSVHCAGTIRGFVNLKEIDRQRLWPITSPVVKRYVSRESN</sequence>
<evidence type="ECO:0000259" key="4">
    <source>
        <dbReference type="PROSITE" id="PS50280"/>
    </source>
</evidence>
<feature type="domain" description="SET" evidence="4">
    <location>
        <begin position="510"/>
        <end position="607"/>
    </location>
</feature>
<dbReference type="PROSITE" id="PS50868">
    <property type="entry name" value="POST_SET"/>
    <property type="match status" value="1"/>
</dbReference>
<dbReference type="InterPro" id="IPR046341">
    <property type="entry name" value="SET_dom_sf"/>
</dbReference>
<evidence type="ECO:0000256" key="3">
    <source>
        <dbReference type="ARBA" id="ARBA00022691"/>
    </source>
</evidence>
<dbReference type="GO" id="GO:0008168">
    <property type="term" value="F:methyltransferase activity"/>
    <property type="evidence" value="ECO:0007669"/>
    <property type="project" value="UniProtKB-KW"/>
</dbReference>
<dbReference type="PANTHER" id="PTHR12350">
    <property type="entry name" value="HISTONE-LYSINE N-METHYLTRANSFERASE-RELATED"/>
    <property type="match status" value="1"/>
</dbReference>
<reference evidence="6 7" key="1">
    <citation type="journal article" date="2018" name="BMC Genomics">
        <title>Genomic comparison of Trypanosoma conorhini and Trypanosoma rangeli to Trypanosoma cruzi strains of high and low virulence.</title>
        <authorList>
            <person name="Bradwell K.R."/>
            <person name="Koparde V.N."/>
            <person name="Matveyev A.V."/>
            <person name="Serrano M.G."/>
            <person name="Alves J.M."/>
            <person name="Parikh H."/>
            <person name="Huang B."/>
            <person name="Lee V."/>
            <person name="Espinosa-Alvarez O."/>
            <person name="Ortiz P.A."/>
            <person name="Costa-Martins A.G."/>
            <person name="Teixeira M.M."/>
            <person name="Buck G.A."/>
        </authorList>
    </citation>
    <scope>NUCLEOTIDE SEQUENCE [LARGE SCALE GENOMIC DNA]</scope>
    <source>
        <strain evidence="6 7">AM80</strain>
    </source>
</reference>
<dbReference type="Proteomes" id="UP000283634">
    <property type="component" value="Unassembled WGS sequence"/>
</dbReference>
<dbReference type="GO" id="GO:0032259">
    <property type="term" value="P:methylation"/>
    <property type="evidence" value="ECO:0007669"/>
    <property type="project" value="UniProtKB-KW"/>
</dbReference>
<dbReference type="RefSeq" id="XP_029242210.1">
    <property type="nucleotide sequence ID" value="XM_029377986.1"/>
</dbReference>
<dbReference type="GeneID" id="40324861"/>
<dbReference type="Gene3D" id="2.170.270.10">
    <property type="entry name" value="SET domain"/>
    <property type="match status" value="3"/>
</dbReference>
<evidence type="ECO:0000256" key="2">
    <source>
        <dbReference type="ARBA" id="ARBA00022679"/>
    </source>
</evidence>
<gene>
    <name evidence="6" type="ORF">TraAM80_00928</name>
</gene>
<dbReference type="EMBL" id="MKGL01000017">
    <property type="protein sequence ID" value="RNF11482.1"/>
    <property type="molecule type" value="Genomic_DNA"/>
</dbReference>